<evidence type="ECO:0000259" key="2">
    <source>
        <dbReference type="PROSITE" id="PS51910"/>
    </source>
</evidence>
<dbReference type="SUPFAM" id="SSF51445">
    <property type="entry name" value="(Trans)glycosidases"/>
    <property type="match status" value="1"/>
</dbReference>
<proteinExistence type="predicted"/>
<feature type="signal peptide" evidence="1">
    <location>
        <begin position="1"/>
        <end position="17"/>
    </location>
</feature>
<name>A0A1W0X5B0_HYPEX</name>
<gene>
    <name evidence="3" type="ORF">BV898_03545</name>
</gene>
<dbReference type="EMBL" id="MTYJ01000016">
    <property type="protein sequence ID" value="OQV22716.1"/>
    <property type="molecule type" value="Genomic_DNA"/>
</dbReference>
<evidence type="ECO:0000313" key="4">
    <source>
        <dbReference type="Proteomes" id="UP000192578"/>
    </source>
</evidence>
<dbReference type="AlphaFoldDB" id="A0A1W0X5B0"/>
<dbReference type="GO" id="GO:0005975">
    <property type="term" value="P:carbohydrate metabolic process"/>
    <property type="evidence" value="ECO:0007669"/>
    <property type="project" value="InterPro"/>
</dbReference>
<organism evidence="3 4">
    <name type="scientific">Hypsibius exemplaris</name>
    <name type="common">Freshwater tardigrade</name>
    <dbReference type="NCBI Taxonomy" id="2072580"/>
    <lineage>
        <taxon>Eukaryota</taxon>
        <taxon>Metazoa</taxon>
        <taxon>Ecdysozoa</taxon>
        <taxon>Tardigrada</taxon>
        <taxon>Eutardigrada</taxon>
        <taxon>Parachela</taxon>
        <taxon>Hypsibioidea</taxon>
        <taxon>Hypsibiidae</taxon>
        <taxon>Hypsibius</taxon>
    </lineage>
</organism>
<evidence type="ECO:0000313" key="3">
    <source>
        <dbReference type="EMBL" id="OQV22716.1"/>
    </source>
</evidence>
<dbReference type="PROSITE" id="PS51910">
    <property type="entry name" value="GH18_2"/>
    <property type="match status" value="1"/>
</dbReference>
<comment type="caution">
    <text evidence="3">The sequence shown here is derived from an EMBL/GenBank/DDBJ whole genome shotgun (WGS) entry which is preliminary data.</text>
</comment>
<feature type="domain" description="GH18" evidence="2">
    <location>
        <begin position="25"/>
        <end position="92"/>
    </location>
</feature>
<dbReference type="Gene3D" id="3.20.20.80">
    <property type="entry name" value="Glycosidases"/>
    <property type="match status" value="1"/>
</dbReference>
<dbReference type="InterPro" id="IPR001223">
    <property type="entry name" value="Glyco_hydro18_cat"/>
</dbReference>
<evidence type="ECO:0000256" key="1">
    <source>
        <dbReference type="SAM" id="SignalP"/>
    </source>
</evidence>
<sequence>MVVALVILSTFLHLVNADEPVFDLPHRGCFYPDWAQYRPGLGKFTAKDVDPKLCTYIVVAFGKIVNNSLDTFELNDPATFATLGEYKNFRRT</sequence>
<dbReference type="InterPro" id="IPR017853">
    <property type="entry name" value="GH"/>
</dbReference>
<accession>A0A1W0X5B0</accession>
<dbReference type="OrthoDB" id="76388at2759"/>
<dbReference type="Proteomes" id="UP000192578">
    <property type="component" value="Unassembled WGS sequence"/>
</dbReference>
<reference evidence="4" key="1">
    <citation type="submission" date="2017-01" db="EMBL/GenBank/DDBJ databases">
        <title>Comparative genomics of anhydrobiosis in the tardigrade Hypsibius dujardini.</title>
        <authorList>
            <person name="Yoshida Y."/>
            <person name="Koutsovoulos G."/>
            <person name="Laetsch D."/>
            <person name="Stevens L."/>
            <person name="Kumar S."/>
            <person name="Horikawa D."/>
            <person name="Ishino K."/>
            <person name="Komine S."/>
            <person name="Tomita M."/>
            <person name="Blaxter M."/>
            <person name="Arakawa K."/>
        </authorList>
    </citation>
    <scope>NUCLEOTIDE SEQUENCE [LARGE SCALE GENOMIC DNA]</scope>
    <source>
        <strain evidence="4">Z151</strain>
    </source>
</reference>
<keyword evidence="1" id="KW-0732">Signal</keyword>
<feature type="chain" id="PRO_5012912898" description="GH18 domain-containing protein" evidence="1">
    <location>
        <begin position="18"/>
        <end position="92"/>
    </location>
</feature>
<keyword evidence="4" id="KW-1185">Reference proteome</keyword>
<protein>
    <recommendedName>
        <fullName evidence="2">GH18 domain-containing protein</fullName>
    </recommendedName>
</protein>